<dbReference type="Gene3D" id="3.40.50.150">
    <property type="entry name" value="Vaccinia Virus protein VP39"/>
    <property type="match status" value="1"/>
</dbReference>
<dbReference type="Pfam" id="PF08241">
    <property type="entry name" value="Methyltransf_11"/>
    <property type="match status" value="1"/>
</dbReference>
<dbReference type="InterPro" id="IPR029063">
    <property type="entry name" value="SAM-dependent_MTases_sf"/>
</dbReference>
<organism evidence="2 3">
    <name type="scientific">Micromonospora rhizosphaerae</name>
    <dbReference type="NCBI Taxonomy" id="568872"/>
    <lineage>
        <taxon>Bacteria</taxon>
        <taxon>Bacillati</taxon>
        <taxon>Actinomycetota</taxon>
        <taxon>Actinomycetes</taxon>
        <taxon>Micromonosporales</taxon>
        <taxon>Micromonosporaceae</taxon>
        <taxon>Micromonospora</taxon>
    </lineage>
</organism>
<feature type="domain" description="Methyltransferase type 11" evidence="1">
    <location>
        <begin position="47"/>
        <end position="138"/>
    </location>
</feature>
<dbReference type="OrthoDB" id="3636702at2"/>
<keyword evidence="2" id="KW-0808">Transferase</keyword>
<dbReference type="InterPro" id="IPR013216">
    <property type="entry name" value="Methyltransf_11"/>
</dbReference>
<accession>A0A1C6T0S5</accession>
<gene>
    <name evidence="2" type="ORF">GA0070624_5223</name>
</gene>
<dbReference type="STRING" id="568872.GA0070624_5223"/>
<protein>
    <submittedName>
        <fullName evidence="2">Methyltransferase domain-containing protein</fullName>
    </submittedName>
</protein>
<dbReference type="CDD" id="cd02440">
    <property type="entry name" value="AdoMet_MTases"/>
    <property type="match status" value="1"/>
</dbReference>
<keyword evidence="2" id="KW-0489">Methyltransferase</keyword>
<dbReference type="GO" id="GO:0008757">
    <property type="term" value="F:S-adenosylmethionine-dependent methyltransferase activity"/>
    <property type="evidence" value="ECO:0007669"/>
    <property type="project" value="InterPro"/>
</dbReference>
<sequence>MTDTHTAYTDTRTLIRVLDAAETTPGAATLRARSYQLLRLLPGATVVDVGCGAGRAVSELAQHGAHAIGVDLDPTMLAAARSRFPDIDVRDADATDLPLGDGQAHGYRADKVYHVLPDPPAALAEARRVLAPGGRIVLLGQDWDTLVIDSDHPELTRRIVHARAETIPHPRIARAYRNLLLDAGFHDVEVEVHTAIFTDATMQPLLTGHAAAAHQTGAISGEQAEAWVSEQTQRAAAGRLMVAIPMFLAAATR</sequence>
<dbReference type="GO" id="GO:0032259">
    <property type="term" value="P:methylation"/>
    <property type="evidence" value="ECO:0007669"/>
    <property type="project" value="UniProtKB-KW"/>
</dbReference>
<dbReference type="EMBL" id="FMHV01000002">
    <property type="protein sequence ID" value="SCL35297.1"/>
    <property type="molecule type" value="Genomic_DNA"/>
</dbReference>
<dbReference type="Proteomes" id="UP000199413">
    <property type="component" value="Unassembled WGS sequence"/>
</dbReference>
<name>A0A1C6T0S5_9ACTN</name>
<keyword evidence="3" id="KW-1185">Reference proteome</keyword>
<evidence type="ECO:0000259" key="1">
    <source>
        <dbReference type="Pfam" id="PF08241"/>
    </source>
</evidence>
<dbReference type="RefSeq" id="WP_091345496.1">
    <property type="nucleotide sequence ID" value="NZ_FMHV01000002.1"/>
</dbReference>
<proteinExistence type="predicted"/>
<dbReference type="PANTHER" id="PTHR43591">
    <property type="entry name" value="METHYLTRANSFERASE"/>
    <property type="match status" value="1"/>
</dbReference>
<reference evidence="3" key="1">
    <citation type="submission" date="2016-06" db="EMBL/GenBank/DDBJ databases">
        <authorList>
            <person name="Varghese N."/>
            <person name="Submissions Spin"/>
        </authorList>
    </citation>
    <scope>NUCLEOTIDE SEQUENCE [LARGE SCALE GENOMIC DNA]</scope>
    <source>
        <strain evidence="3">DSM 45431</strain>
    </source>
</reference>
<dbReference type="SUPFAM" id="SSF53335">
    <property type="entry name" value="S-adenosyl-L-methionine-dependent methyltransferases"/>
    <property type="match status" value="1"/>
</dbReference>
<evidence type="ECO:0000313" key="2">
    <source>
        <dbReference type="EMBL" id="SCL35297.1"/>
    </source>
</evidence>
<dbReference type="AlphaFoldDB" id="A0A1C6T0S5"/>
<evidence type="ECO:0000313" key="3">
    <source>
        <dbReference type="Proteomes" id="UP000199413"/>
    </source>
</evidence>